<organism evidence="3 4">
    <name type="scientific">Coniosporium apollinis</name>
    <dbReference type="NCBI Taxonomy" id="61459"/>
    <lineage>
        <taxon>Eukaryota</taxon>
        <taxon>Fungi</taxon>
        <taxon>Dikarya</taxon>
        <taxon>Ascomycota</taxon>
        <taxon>Pezizomycotina</taxon>
        <taxon>Dothideomycetes</taxon>
        <taxon>Dothideomycetes incertae sedis</taxon>
        <taxon>Coniosporium</taxon>
    </lineage>
</organism>
<accession>A0ABQ9NLW7</accession>
<gene>
    <name evidence="3" type="ORF">H2201_006455</name>
</gene>
<proteinExistence type="predicted"/>
<evidence type="ECO:0000313" key="4">
    <source>
        <dbReference type="Proteomes" id="UP001172684"/>
    </source>
</evidence>
<keyword evidence="2" id="KW-0472">Membrane</keyword>
<evidence type="ECO:0000256" key="2">
    <source>
        <dbReference type="SAM" id="Phobius"/>
    </source>
</evidence>
<dbReference type="Proteomes" id="UP001172684">
    <property type="component" value="Unassembled WGS sequence"/>
</dbReference>
<keyword evidence="4" id="KW-1185">Reference proteome</keyword>
<feature type="transmembrane region" description="Helical" evidence="2">
    <location>
        <begin position="52"/>
        <end position="73"/>
    </location>
</feature>
<dbReference type="EMBL" id="JAPDRL010000056">
    <property type="protein sequence ID" value="KAJ9661599.1"/>
    <property type="molecule type" value="Genomic_DNA"/>
</dbReference>
<feature type="region of interest" description="Disordered" evidence="1">
    <location>
        <begin position="1"/>
        <end position="24"/>
    </location>
</feature>
<keyword evidence="2" id="KW-0812">Transmembrane</keyword>
<evidence type="ECO:0000313" key="3">
    <source>
        <dbReference type="EMBL" id="KAJ9661599.1"/>
    </source>
</evidence>
<comment type="caution">
    <text evidence="3">The sequence shown here is derived from an EMBL/GenBank/DDBJ whole genome shotgun (WGS) entry which is preliminary data.</text>
</comment>
<keyword evidence="2" id="KW-1133">Transmembrane helix</keyword>
<evidence type="ECO:0000256" key="1">
    <source>
        <dbReference type="SAM" id="MobiDB-lite"/>
    </source>
</evidence>
<reference evidence="3" key="1">
    <citation type="submission" date="2022-10" db="EMBL/GenBank/DDBJ databases">
        <title>Culturing micro-colonial fungi from biological soil crusts in the Mojave desert and describing Neophaeococcomyces mojavensis, and introducing the new genera and species Taxawa tesnikishii.</title>
        <authorList>
            <person name="Kurbessoian T."/>
            <person name="Stajich J.E."/>
        </authorList>
    </citation>
    <scope>NUCLEOTIDE SEQUENCE</scope>
    <source>
        <strain evidence="3">TK_1</strain>
    </source>
</reference>
<name>A0ABQ9NLW7_9PEZI</name>
<sequence length="130" mass="14449">MPHVDGETPDDTSSAAKRLATFDPNSDPREAALLNLNLDRFNIRMQRSGHSFLMSNATLIGLTSLLTLMGAILQSRASYPSISQRGFSPGRVFDPDFHSTLQNSIMQLLDLYVAVLPALRHRQSRCAYSR</sequence>
<protein>
    <submittedName>
        <fullName evidence="3">Uncharacterized protein</fullName>
    </submittedName>
</protein>